<dbReference type="SUPFAM" id="SSF48264">
    <property type="entry name" value="Cytochrome P450"/>
    <property type="match status" value="1"/>
</dbReference>
<dbReference type="InterPro" id="IPR036396">
    <property type="entry name" value="Cyt_P450_sf"/>
</dbReference>
<evidence type="ECO:0000256" key="2">
    <source>
        <dbReference type="ARBA" id="ARBA00022617"/>
    </source>
</evidence>
<evidence type="ECO:0000313" key="7">
    <source>
        <dbReference type="EMBL" id="MBU3064712.1"/>
    </source>
</evidence>
<sequence>MRLYSPEFAADPHGAYRNMRRDHGPLVPIDIAPGVPATLVLGYREALHIFGDPARFPADPRLWESRQDNGCPYTTAMGWQPTAARTAGDEHTHYRHAVTTALDRVDLHAVRSMVERTAITLINDFCRNGAADLLNQYAVPLTIEIVDELLGFTPETGDAMFDAMMTLRDNSAPALTAQADAVITDSMRDLITLKRATPGHDITSWLLADPAALDDAETAHAIAMLYTAGTEPTWNLIANTLLLMVTDNRFGSELLGGALSARDAIDEALFADPPLANSCITYPRQPQLLGDVWLPEHQPVVISLAGCHDDPTVHGERTGNRSHLAWGAGPHACPAQSVAMLIANEALDQLLDALPDLELAQPATELTWRPGPFHRALTALPVTFPPSLPLNYL</sequence>
<dbReference type="RefSeq" id="WP_215920074.1">
    <property type="nucleotide sequence ID" value="NZ_JAHKNI010000008.1"/>
</dbReference>
<comment type="caution">
    <text evidence="7">The sequence shown here is derived from an EMBL/GenBank/DDBJ whole genome shotgun (WGS) entry which is preliminary data.</text>
</comment>
<keyword evidence="8" id="KW-1185">Reference proteome</keyword>
<comment type="similarity">
    <text evidence="1">Belongs to the cytochrome P450 family.</text>
</comment>
<dbReference type="PANTHER" id="PTHR46696:SF1">
    <property type="entry name" value="CYTOCHROME P450 YJIB-RELATED"/>
    <property type="match status" value="1"/>
</dbReference>
<reference evidence="7 8" key="1">
    <citation type="submission" date="2021-06" db="EMBL/GenBank/DDBJ databases">
        <title>Actinomycetes sequencing.</title>
        <authorList>
            <person name="Shan Q."/>
        </authorList>
    </citation>
    <scope>NUCLEOTIDE SEQUENCE [LARGE SCALE GENOMIC DNA]</scope>
    <source>
        <strain evidence="7 8">NEAU-G5</strain>
    </source>
</reference>
<protein>
    <submittedName>
        <fullName evidence="7">Cytochrome P450</fullName>
    </submittedName>
</protein>
<dbReference type="InterPro" id="IPR017972">
    <property type="entry name" value="Cyt_P450_CS"/>
</dbReference>
<dbReference type="EMBL" id="JAHKNI010000008">
    <property type="protein sequence ID" value="MBU3064712.1"/>
    <property type="molecule type" value="Genomic_DNA"/>
</dbReference>
<keyword evidence="5" id="KW-0408">Iron</keyword>
<evidence type="ECO:0000256" key="4">
    <source>
        <dbReference type="ARBA" id="ARBA00023002"/>
    </source>
</evidence>
<evidence type="ECO:0000313" key="8">
    <source>
        <dbReference type="Proteomes" id="UP000733379"/>
    </source>
</evidence>
<proteinExistence type="inferred from homology"/>
<keyword evidence="4" id="KW-0560">Oxidoreductase</keyword>
<evidence type="ECO:0000256" key="1">
    <source>
        <dbReference type="ARBA" id="ARBA00010617"/>
    </source>
</evidence>
<accession>A0ABS6B335</accession>
<keyword evidence="3" id="KW-0479">Metal-binding</keyword>
<dbReference type="InterPro" id="IPR002397">
    <property type="entry name" value="Cyt_P450_B"/>
</dbReference>
<dbReference type="Proteomes" id="UP000733379">
    <property type="component" value="Unassembled WGS sequence"/>
</dbReference>
<evidence type="ECO:0000256" key="3">
    <source>
        <dbReference type="ARBA" id="ARBA00022723"/>
    </source>
</evidence>
<dbReference type="Gene3D" id="1.10.630.10">
    <property type="entry name" value="Cytochrome P450"/>
    <property type="match status" value="1"/>
</dbReference>
<dbReference type="PROSITE" id="PS00086">
    <property type="entry name" value="CYTOCHROME_P450"/>
    <property type="match status" value="1"/>
</dbReference>
<name>A0ABS6B335_9NOCA</name>
<keyword evidence="6" id="KW-0503">Monooxygenase</keyword>
<dbReference type="PANTHER" id="PTHR46696">
    <property type="entry name" value="P450, PUTATIVE (EUROFUNG)-RELATED"/>
    <property type="match status" value="1"/>
</dbReference>
<evidence type="ECO:0000256" key="5">
    <source>
        <dbReference type="ARBA" id="ARBA00023004"/>
    </source>
</evidence>
<evidence type="ECO:0000256" key="6">
    <source>
        <dbReference type="ARBA" id="ARBA00023033"/>
    </source>
</evidence>
<keyword evidence="2" id="KW-0349">Heme</keyword>
<organism evidence="7 8">
    <name type="scientific">Nocardia albiluteola</name>
    <dbReference type="NCBI Taxonomy" id="2842303"/>
    <lineage>
        <taxon>Bacteria</taxon>
        <taxon>Bacillati</taxon>
        <taxon>Actinomycetota</taxon>
        <taxon>Actinomycetes</taxon>
        <taxon>Mycobacteriales</taxon>
        <taxon>Nocardiaceae</taxon>
        <taxon>Nocardia</taxon>
    </lineage>
</organism>
<dbReference type="PRINTS" id="PR00359">
    <property type="entry name" value="BP450"/>
</dbReference>
<gene>
    <name evidence="7" type="ORF">KO481_24680</name>
</gene>